<dbReference type="GO" id="GO:0009116">
    <property type="term" value="P:nucleoside metabolic process"/>
    <property type="evidence" value="ECO:0007669"/>
    <property type="project" value="InterPro"/>
</dbReference>
<keyword evidence="2" id="KW-1185">Reference proteome</keyword>
<dbReference type="OrthoDB" id="3847045at2759"/>
<evidence type="ECO:0000313" key="2">
    <source>
        <dbReference type="Proteomes" id="UP000799441"/>
    </source>
</evidence>
<protein>
    <recommendedName>
        <fullName evidence="3">Nucleoside phosphorylase domain-containing protein</fullName>
    </recommendedName>
</protein>
<evidence type="ECO:0008006" key="3">
    <source>
        <dbReference type="Google" id="ProtNLM"/>
    </source>
</evidence>
<dbReference type="PANTHER" id="PTHR46082:SF6">
    <property type="entry name" value="AAA+ ATPASE DOMAIN-CONTAINING PROTEIN-RELATED"/>
    <property type="match status" value="1"/>
</dbReference>
<dbReference type="Gene3D" id="3.40.50.1580">
    <property type="entry name" value="Nucleoside phosphorylase domain"/>
    <property type="match status" value="1"/>
</dbReference>
<organism evidence="1 2">
    <name type="scientific">Polychaeton citri CBS 116435</name>
    <dbReference type="NCBI Taxonomy" id="1314669"/>
    <lineage>
        <taxon>Eukaryota</taxon>
        <taxon>Fungi</taxon>
        <taxon>Dikarya</taxon>
        <taxon>Ascomycota</taxon>
        <taxon>Pezizomycotina</taxon>
        <taxon>Dothideomycetes</taxon>
        <taxon>Dothideomycetidae</taxon>
        <taxon>Capnodiales</taxon>
        <taxon>Capnodiaceae</taxon>
        <taxon>Polychaeton</taxon>
    </lineage>
</organism>
<dbReference type="EMBL" id="MU003781">
    <property type="protein sequence ID" value="KAF2722643.1"/>
    <property type="molecule type" value="Genomic_DNA"/>
</dbReference>
<dbReference type="AlphaFoldDB" id="A0A9P4Q8P2"/>
<dbReference type="Proteomes" id="UP000799441">
    <property type="component" value="Unassembled WGS sequence"/>
</dbReference>
<dbReference type="PANTHER" id="PTHR46082">
    <property type="entry name" value="ATP/GTP-BINDING PROTEIN-RELATED"/>
    <property type="match status" value="1"/>
</dbReference>
<reference evidence="1" key="1">
    <citation type="journal article" date="2020" name="Stud. Mycol.">
        <title>101 Dothideomycetes genomes: a test case for predicting lifestyles and emergence of pathogens.</title>
        <authorList>
            <person name="Haridas S."/>
            <person name="Albert R."/>
            <person name="Binder M."/>
            <person name="Bloem J."/>
            <person name="Labutti K."/>
            <person name="Salamov A."/>
            <person name="Andreopoulos B."/>
            <person name="Baker S."/>
            <person name="Barry K."/>
            <person name="Bills G."/>
            <person name="Bluhm B."/>
            <person name="Cannon C."/>
            <person name="Castanera R."/>
            <person name="Culley D."/>
            <person name="Daum C."/>
            <person name="Ezra D."/>
            <person name="Gonzalez J."/>
            <person name="Henrissat B."/>
            <person name="Kuo A."/>
            <person name="Liang C."/>
            <person name="Lipzen A."/>
            <person name="Lutzoni F."/>
            <person name="Magnuson J."/>
            <person name="Mondo S."/>
            <person name="Nolan M."/>
            <person name="Ohm R."/>
            <person name="Pangilinan J."/>
            <person name="Park H.-J."/>
            <person name="Ramirez L."/>
            <person name="Alfaro M."/>
            <person name="Sun H."/>
            <person name="Tritt A."/>
            <person name="Yoshinaga Y."/>
            <person name="Zwiers L.-H."/>
            <person name="Turgeon B."/>
            <person name="Goodwin S."/>
            <person name="Spatafora J."/>
            <person name="Crous P."/>
            <person name="Grigoriev I."/>
        </authorList>
    </citation>
    <scope>NUCLEOTIDE SEQUENCE</scope>
    <source>
        <strain evidence="1">CBS 116435</strain>
    </source>
</reference>
<name>A0A9P4Q8P2_9PEZI</name>
<accession>A0A9P4Q8P2</accession>
<dbReference type="InterPro" id="IPR053137">
    <property type="entry name" value="NLR-like"/>
</dbReference>
<gene>
    <name evidence="1" type="ORF">K431DRAFT_345405</name>
</gene>
<sequence length="244" mass="27303">MGKDYGKSEHDRSSGYTTGLIEKRPVVIASPRGIDVLNAANQAAEMSRISQNIKLAMLVGVTGGAPFTPKPEPVPIFLGDIIISTSVIHYDFGWQYTDGYKRKKGIEDILGRANQEVATFVSGLQRRRALARITNQMNGDIAELCQRCLEFASPGPEQDHFFPSDYRRKHQTQQGCSTCDKCQQWDHLVCEAAEKSSCDELKCVDRCLIPEPANIVAFSGDTLRYSRERKCRGKERWALGSNRE</sequence>
<dbReference type="InterPro" id="IPR035994">
    <property type="entry name" value="Nucleoside_phosphorylase_sf"/>
</dbReference>
<dbReference type="GO" id="GO:0003824">
    <property type="term" value="F:catalytic activity"/>
    <property type="evidence" value="ECO:0007669"/>
    <property type="project" value="InterPro"/>
</dbReference>
<dbReference type="SUPFAM" id="SSF53167">
    <property type="entry name" value="Purine and uridine phosphorylases"/>
    <property type="match status" value="1"/>
</dbReference>
<comment type="caution">
    <text evidence="1">The sequence shown here is derived from an EMBL/GenBank/DDBJ whole genome shotgun (WGS) entry which is preliminary data.</text>
</comment>
<proteinExistence type="predicted"/>
<evidence type="ECO:0000313" key="1">
    <source>
        <dbReference type="EMBL" id="KAF2722643.1"/>
    </source>
</evidence>